<proteinExistence type="predicted"/>
<dbReference type="RefSeq" id="WP_345476150.1">
    <property type="nucleotide sequence ID" value="NZ_BAABLW010000001.1"/>
</dbReference>
<keyword evidence="1" id="KW-0812">Transmembrane</keyword>
<sequence length="136" mass="14373">MSNTSGGCDDSAAEVRFQQLRSRRATVHGPRADPTLAETIGDPRHGILRQQERIRSAQRLRRRQLVIALCAAAVLGGIFALVWVLAASASDATGPLLPAAVGFGAMFLMGLGVLRAMSRAEKTFSSGRTDAARGPS</sequence>
<protein>
    <recommendedName>
        <fullName evidence="4">Superfamily III holin-X</fullName>
    </recommendedName>
</protein>
<keyword evidence="3" id="KW-1185">Reference proteome</keyword>
<accession>A0ABP9FV54</accession>
<comment type="caution">
    <text evidence="2">The sequence shown here is derived from an EMBL/GenBank/DDBJ whole genome shotgun (WGS) entry which is preliminary data.</text>
</comment>
<reference evidence="3" key="1">
    <citation type="journal article" date="2019" name="Int. J. Syst. Evol. Microbiol.">
        <title>The Global Catalogue of Microorganisms (GCM) 10K type strain sequencing project: providing services to taxonomists for standard genome sequencing and annotation.</title>
        <authorList>
            <consortium name="The Broad Institute Genomics Platform"/>
            <consortium name="The Broad Institute Genome Sequencing Center for Infectious Disease"/>
            <person name="Wu L."/>
            <person name="Ma J."/>
        </authorList>
    </citation>
    <scope>NUCLEOTIDE SEQUENCE [LARGE SCALE GENOMIC DNA]</scope>
    <source>
        <strain evidence="3">JCM 19129</strain>
    </source>
</reference>
<feature type="transmembrane region" description="Helical" evidence="1">
    <location>
        <begin position="92"/>
        <end position="114"/>
    </location>
</feature>
<evidence type="ECO:0008006" key="4">
    <source>
        <dbReference type="Google" id="ProtNLM"/>
    </source>
</evidence>
<evidence type="ECO:0000313" key="2">
    <source>
        <dbReference type="EMBL" id="GAA4910460.1"/>
    </source>
</evidence>
<keyword evidence="1" id="KW-1133">Transmembrane helix</keyword>
<dbReference type="Proteomes" id="UP001500368">
    <property type="component" value="Unassembled WGS sequence"/>
</dbReference>
<evidence type="ECO:0000313" key="3">
    <source>
        <dbReference type="Proteomes" id="UP001500368"/>
    </source>
</evidence>
<dbReference type="EMBL" id="BAABLW010000001">
    <property type="protein sequence ID" value="GAA4910460.1"/>
    <property type="molecule type" value="Genomic_DNA"/>
</dbReference>
<organism evidence="2 3">
    <name type="scientific">Nesterenkonia rhizosphaerae</name>
    <dbReference type="NCBI Taxonomy" id="1348272"/>
    <lineage>
        <taxon>Bacteria</taxon>
        <taxon>Bacillati</taxon>
        <taxon>Actinomycetota</taxon>
        <taxon>Actinomycetes</taxon>
        <taxon>Micrococcales</taxon>
        <taxon>Micrococcaceae</taxon>
        <taxon>Nesterenkonia</taxon>
    </lineage>
</organism>
<feature type="transmembrane region" description="Helical" evidence="1">
    <location>
        <begin position="65"/>
        <end position="86"/>
    </location>
</feature>
<gene>
    <name evidence="2" type="ORF">GCM10025790_00610</name>
</gene>
<evidence type="ECO:0000256" key="1">
    <source>
        <dbReference type="SAM" id="Phobius"/>
    </source>
</evidence>
<name>A0ABP9FV54_9MICC</name>
<keyword evidence="1" id="KW-0472">Membrane</keyword>